<accession>A0A8S5RIJ3</accession>
<protein>
    <submittedName>
        <fullName evidence="1">Uncharacterized protein</fullName>
    </submittedName>
</protein>
<sequence>MKEKMKRIEEYTKAMRELLDRLLEQNPDSENEIYDEIWGAYVAGMKVFL</sequence>
<evidence type="ECO:0000313" key="1">
    <source>
        <dbReference type="EMBL" id="DAE30788.1"/>
    </source>
</evidence>
<organism evidence="1">
    <name type="scientific">virus sp. ctML55</name>
    <dbReference type="NCBI Taxonomy" id="2827627"/>
    <lineage>
        <taxon>Viruses</taxon>
    </lineage>
</organism>
<reference evidence="1" key="1">
    <citation type="journal article" date="2021" name="Proc. Natl. Acad. Sci. U.S.A.">
        <title>A Catalog of Tens of Thousands of Viruses from Human Metagenomes Reveals Hidden Associations with Chronic Diseases.</title>
        <authorList>
            <person name="Tisza M.J."/>
            <person name="Buck C.B."/>
        </authorList>
    </citation>
    <scope>NUCLEOTIDE SEQUENCE</scope>
    <source>
        <strain evidence="1">CtML55</strain>
    </source>
</reference>
<proteinExistence type="predicted"/>
<dbReference type="EMBL" id="BK059105">
    <property type="protein sequence ID" value="DAE30788.1"/>
    <property type="molecule type" value="Genomic_DNA"/>
</dbReference>
<name>A0A8S5RIJ3_9VIRU</name>